<dbReference type="Proteomes" id="UP000247257">
    <property type="component" value="Segment"/>
</dbReference>
<protein>
    <submittedName>
        <fullName evidence="1">Uncharacterized protein</fullName>
    </submittedName>
</protein>
<evidence type="ECO:0000313" key="1">
    <source>
        <dbReference type="EMBL" id="AIF72171.1"/>
    </source>
</evidence>
<gene>
    <name evidence="1" type="ORF">QLV_05</name>
</gene>
<sequence>MSDCIDKVRALKSKKKVSREEYEDLLRCVTVGLFVLQVPRRNLDYLKMIVVKKYEPQMSDDYNYLDLKNNKFIFNNYKTKGTYQQQTTGVEPDMRVILDIYLKFHPNKKEHSFPLLVDADGDALTSMNAITRLLYKIFNKKIGSSMLRKIYLTHKYADTIEDLKKDTAMMGTSVSTAKNNYIKED</sequence>
<evidence type="ECO:0000313" key="2">
    <source>
        <dbReference type="Proteomes" id="UP000247257"/>
    </source>
</evidence>
<name>A0A0R5K4K2_9VIRU</name>
<organism evidence="1 2">
    <name type="scientific">Qinghai Lake virophage</name>
    <dbReference type="NCBI Taxonomy" id="1516115"/>
    <lineage>
        <taxon>Viruses</taxon>
        <taxon>Varidnaviria</taxon>
        <taxon>Bamfordvirae</taxon>
        <taxon>Preplasmiviricota</taxon>
        <taxon>Polisuviricotina</taxon>
        <taxon>Virophaviricetes</taxon>
        <taxon>Priklausovirales</taxon>
        <taxon>Omnilimnoviroviridae</taxon>
        <taxon>Panaquavirovirus</taxon>
        <taxon>Panaquavirovirus qinghaense</taxon>
    </lineage>
</organism>
<proteinExistence type="predicted"/>
<keyword evidence="2" id="KW-1185">Reference proteome</keyword>
<dbReference type="EMBL" id="KJ854379">
    <property type="protein sequence ID" value="AIF72171.1"/>
    <property type="molecule type" value="Genomic_DNA"/>
</dbReference>
<reference evidence="1 2" key="1">
    <citation type="submission" date="2014-05" db="EMBL/GenBank/DDBJ databases">
        <title>Virophage diversity revealed in metagenomes of freshwater ecosystems.</title>
        <authorList>
            <person name="Oh S."/>
        </authorList>
    </citation>
    <scope>NUCLEOTIDE SEQUENCE [LARGE SCALE GENOMIC DNA]</scope>
</reference>
<accession>A0A0R5K4K2</accession>